<dbReference type="Proteomes" id="UP000051589">
    <property type="component" value="Unassembled WGS sequence"/>
</dbReference>
<dbReference type="Pfam" id="PF02836">
    <property type="entry name" value="Glyco_hydro_2_C"/>
    <property type="match status" value="1"/>
</dbReference>
<dbReference type="InterPro" id="IPR008979">
    <property type="entry name" value="Galactose-bd-like_sf"/>
</dbReference>
<evidence type="ECO:0000256" key="1">
    <source>
        <dbReference type="ARBA" id="ARBA00007401"/>
    </source>
</evidence>
<dbReference type="InterPro" id="IPR006103">
    <property type="entry name" value="Glyco_hydro_2_cat"/>
</dbReference>
<dbReference type="InterPro" id="IPR006104">
    <property type="entry name" value="Glyco_hydro_2_N"/>
</dbReference>
<dbReference type="SUPFAM" id="SSF49303">
    <property type="entry name" value="beta-Galactosidase/glucuronidase domain"/>
    <property type="match status" value="1"/>
</dbReference>
<dbReference type="InterPro" id="IPR017853">
    <property type="entry name" value="GH"/>
</dbReference>
<dbReference type="PANTHER" id="PTHR42732">
    <property type="entry name" value="BETA-GALACTOSIDASE"/>
    <property type="match status" value="1"/>
</dbReference>
<feature type="domain" description="Glycoside hydrolase family 2 immunoglobulin-like beta-sandwich" evidence="4">
    <location>
        <begin position="183"/>
        <end position="278"/>
    </location>
</feature>
<dbReference type="GO" id="GO:0004553">
    <property type="term" value="F:hydrolase activity, hydrolyzing O-glycosyl compounds"/>
    <property type="evidence" value="ECO:0007669"/>
    <property type="project" value="InterPro"/>
</dbReference>
<dbReference type="STRING" id="1423803.FD13_GL000554"/>
<evidence type="ECO:0000256" key="2">
    <source>
        <dbReference type="ARBA" id="ARBA00022801"/>
    </source>
</evidence>
<gene>
    <name evidence="7" type="ORF">FD13_GL000554</name>
</gene>
<comment type="similarity">
    <text evidence="1">Belongs to the glycosyl hydrolase 2 family.</text>
</comment>
<dbReference type="InterPro" id="IPR036156">
    <property type="entry name" value="Beta-gal/glucu_dom_sf"/>
</dbReference>
<dbReference type="Gene3D" id="3.20.20.80">
    <property type="entry name" value="Glycosidases"/>
    <property type="match status" value="1"/>
</dbReference>
<accession>A0A0R2DE83</accession>
<keyword evidence="8" id="KW-1185">Reference proteome</keyword>
<dbReference type="EMBL" id="AYZH01000014">
    <property type="protein sequence ID" value="KRN01846.1"/>
    <property type="molecule type" value="Genomic_DNA"/>
</dbReference>
<dbReference type="Gene3D" id="2.60.120.260">
    <property type="entry name" value="Galactose-binding domain-like"/>
    <property type="match status" value="1"/>
</dbReference>
<dbReference type="InterPro" id="IPR013783">
    <property type="entry name" value="Ig-like_fold"/>
</dbReference>
<dbReference type="SUPFAM" id="SSF49785">
    <property type="entry name" value="Galactose-binding domain-like"/>
    <property type="match status" value="1"/>
</dbReference>
<reference evidence="7 8" key="1">
    <citation type="journal article" date="2015" name="Genome Announc.">
        <title>Expanding the biotechnology potential of lactobacilli through comparative genomics of 213 strains and associated genera.</title>
        <authorList>
            <person name="Sun Z."/>
            <person name="Harris H.M."/>
            <person name="McCann A."/>
            <person name="Guo C."/>
            <person name="Argimon S."/>
            <person name="Zhang W."/>
            <person name="Yang X."/>
            <person name="Jeffery I.B."/>
            <person name="Cooney J.C."/>
            <person name="Kagawa T.F."/>
            <person name="Liu W."/>
            <person name="Song Y."/>
            <person name="Salvetti E."/>
            <person name="Wrobel A."/>
            <person name="Rasinkangas P."/>
            <person name="Parkhill J."/>
            <person name="Rea M.C."/>
            <person name="O'Sullivan O."/>
            <person name="Ritari J."/>
            <person name="Douillard F.P."/>
            <person name="Paul Ross R."/>
            <person name="Yang R."/>
            <person name="Briner A.E."/>
            <person name="Felis G.E."/>
            <person name="de Vos W.M."/>
            <person name="Barrangou R."/>
            <person name="Klaenhammer T.R."/>
            <person name="Caufield P.W."/>
            <person name="Cui Y."/>
            <person name="Zhang H."/>
            <person name="O'Toole P.W."/>
        </authorList>
    </citation>
    <scope>NUCLEOTIDE SEQUENCE [LARGE SCALE GENOMIC DNA]</scope>
    <source>
        <strain evidence="7 8">DSM 21775</strain>
    </source>
</reference>
<comment type="caution">
    <text evidence="7">The sequence shown here is derived from an EMBL/GenBank/DDBJ whole genome shotgun (WGS) entry which is preliminary data.</text>
</comment>
<sequence>MLDRLAFPNPQQIRQEWLDLNGQWDCLLVENENDYIMPPTADQFDRQIQVPSSPTFPVSGLDLTTYYPVIWYRREFAADLQDQQRALLNFEAVDYECDIWLNGQHIGHHRGGHTPFTLDVTNWLMATNELIVKVVDHNLTTQPIGKQSWKDQNFLCWYTRTIGIWQNVWLEFTGEHYVTSFTALPEIHRASLNLDLELDAPAAVEVRATARYAGQLITTATVSVKNGRAKFALDVSDNQANFRLHYWTPETPDLYDLSLEVLDRGQVTDHIDSYFGMRGIETRGHDILVNDQRIYQKLVLNQGYDRHNGLSAPVAGDAADVDKIKEMGFNGHRLHQHVGSHRLLYLCDAKGLYTWAEMPSPFEFSPTMMANFQAELPAFIAKHINHPAVITYVLMNESWGVNEIAHQPAEQAFVDGLVDLTKAYDPTRLVIGNDGWEQVKTDVATVHDYDNDPDRLTASYPDLKTTYEGSPSQTSGRRTFCDGYQQQAVPFILSEYGGIAYEENAQANSWGYGDRIQSKTDVVAKIEALTQAVMAIPNCAGFCYTQLSDVEQEVNGLLDHDHRYKIDPEQIHAIFTAEHQTGFVFD</sequence>
<dbReference type="Gene3D" id="2.60.40.10">
    <property type="entry name" value="Immunoglobulins"/>
    <property type="match status" value="1"/>
</dbReference>
<feature type="domain" description="Glycosyl hydrolases family 2 sugar binding" evidence="6">
    <location>
        <begin position="10"/>
        <end position="152"/>
    </location>
</feature>
<dbReference type="AlphaFoldDB" id="A0A0R2DE83"/>
<dbReference type="PANTHER" id="PTHR42732:SF3">
    <property type="entry name" value="HYDROLASE"/>
    <property type="match status" value="1"/>
</dbReference>
<keyword evidence="2 7" id="KW-0378">Hydrolase</keyword>
<evidence type="ECO:0000256" key="3">
    <source>
        <dbReference type="ARBA" id="ARBA00023295"/>
    </source>
</evidence>
<dbReference type="GO" id="GO:0005975">
    <property type="term" value="P:carbohydrate metabolic process"/>
    <property type="evidence" value="ECO:0007669"/>
    <property type="project" value="InterPro"/>
</dbReference>
<dbReference type="Pfam" id="PF02837">
    <property type="entry name" value="Glyco_hydro_2_N"/>
    <property type="match status" value="1"/>
</dbReference>
<keyword evidence="3" id="KW-0326">Glycosidase</keyword>
<feature type="domain" description="Glycoside hydrolase family 2 catalytic" evidence="5">
    <location>
        <begin position="281"/>
        <end position="498"/>
    </location>
</feature>
<dbReference type="SUPFAM" id="SSF51445">
    <property type="entry name" value="(Trans)glycosidases"/>
    <property type="match status" value="1"/>
</dbReference>
<evidence type="ECO:0000259" key="6">
    <source>
        <dbReference type="Pfam" id="PF02837"/>
    </source>
</evidence>
<evidence type="ECO:0000259" key="4">
    <source>
        <dbReference type="Pfam" id="PF00703"/>
    </source>
</evidence>
<evidence type="ECO:0000313" key="7">
    <source>
        <dbReference type="EMBL" id="KRN01846.1"/>
    </source>
</evidence>
<evidence type="ECO:0000259" key="5">
    <source>
        <dbReference type="Pfam" id="PF02836"/>
    </source>
</evidence>
<organism evidence="7 8">
    <name type="scientific">Levilactobacillus senmaizukei DSM 21775 = NBRC 103853</name>
    <dbReference type="NCBI Taxonomy" id="1423803"/>
    <lineage>
        <taxon>Bacteria</taxon>
        <taxon>Bacillati</taxon>
        <taxon>Bacillota</taxon>
        <taxon>Bacilli</taxon>
        <taxon>Lactobacillales</taxon>
        <taxon>Lactobacillaceae</taxon>
        <taxon>Levilactobacillus</taxon>
    </lineage>
</organism>
<evidence type="ECO:0000313" key="8">
    <source>
        <dbReference type="Proteomes" id="UP000051589"/>
    </source>
</evidence>
<name>A0A0R2DE83_9LACO</name>
<protein>
    <submittedName>
        <fullName evidence="7">Family 2 glycoside hydrolase</fullName>
    </submittedName>
</protein>
<dbReference type="InterPro" id="IPR006102">
    <property type="entry name" value="Ig-like_GH2"/>
</dbReference>
<dbReference type="InterPro" id="IPR051913">
    <property type="entry name" value="GH2_Domain-Containing"/>
</dbReference>
<dbReference type="PATRIC" id="fig|1423803.3.peg.550"/>
<dbReference type="Pfam" id="PF00703">
    <property type="entry name" value="Glyco_hydro_2"/>
    <property type="match status" value="1"/>
</dbReference>
<proteinExistence type="inferred from homology"/>